<proteinExistence type="predicted"/>
<dbReference type="EMBL" id="BGPR01000263">
    <property type="protein sequence ID" value="GBM08994.1"/>
    <property type="molecule type" value="Genomic_DNA"/>
</dbReference>
<evidence type="ECO:0000313" key="1">
    <source>
        <dbReference type="EMBL" id="GBM08994.1"/>
    </source>
</evidence>
<protein>
    <submittedName>
        <fullName evidence="1">Uncharacterized protein</fullName>
    </submittedName>
</protein>
<accession>A0A4Y2CZ35</accession>
<gene>
    <name evidence="1" type="ORF">AVEN_229033_1</name>
</gene>
<keyword evidence="2" id="KW-1185">Reference proteome</keyword>
<evidence type="ECO:0000313" key="2">
    <source>
        <dbReference type="Proteomes" id="UP000499080"/>
    </source>
</evidence>
<dbReference type="Proteomes" id="UP000499080">
    <property type="component" value="Unassembled WGS sequence"/>
</dbReference>
<sequence length="92" mass="10434">MSVPKITGLNLCPVTPFTCRKGRNLAKKRKVRGRNEKITVLECQFTERTENEEGKFTFQDPNSIRLSDGTRSTVGWNGFIYFPPIESHTLSG</sequence>
<dbReference type="AlphaFoldDB" id="A0A4Y2CZ35"/>
<organism evidence="1 2">
    <name type="scientific">Araneus ventricosus</name>
    <name type="common">Orbweaver spider</name>
    <name type="synonym">Epeira ventricosa</name>
    <dbReference type="NCBI Taxonomy" id="182803"/>
    <lineage>
        <taxon>Eukaryota</taxon>
        <taxon>Metazoa</taxon>
        <taxon>Ecdysozoa</taxon>
        <taxon>Arthropoda</taxon>
        <taxon>Chelicerata</taxon>
        <taxon>Arachnida</taxon>
        <taxon>Araneae</taxon>
        <taxon>Araneomorphae</taxon>
        <taxon>Entelegynae</taxon>
        <taxon>Araneoidea</taxon>
        <taxon>Araneidae</taxon>
        <taxon>Araneus</taxon>
    </lineage>
</organism>
<comment type="caution">
    <text evidence="1">The sequence shown here is derived from an EMBL/GenBank/DDBJ whole genome shotgun (WGS) entry which is preliminary data.</text>
</comment>
<reference evidence="1 2" key="1">
    <citation type="journal article" date="2019" name="Sci. Rep.">
        <title>Orb-weaving spider Araneus ventricosus genome elucidates the spidroin gene catalogue.</title>
        <authorList>
            <person name="Kono N."/>
            <person name="Nakamura H."/>
            <person name="Ohtoshi R."/>
            <person name="Moran D.A.P."/>
            <person name="Shinohara A."/>
            <person name="Yoshida Y."/>
            <person name="Fujiwara M."/>
            <person name="Mori M."/>
            <person name="Tomita M."/>
            <person name="Arakawa K."/>
        </authorList>
    </citation>
    <scope>NUCLEOTIDE SEQUENCE [LARGE SCALE GENOMIC DNA]</scope>
</reference>
<name>A0A4Y2CZ35_ARAVE</name>